<gene>
    <name evidence="1" type="ORF">METZ01_LOCUS302135</name>
</gene>
<feature type="non-terminal residue" evidence="1">
    <location>
        <position position="1"/>
    </location>
</feature>
<organism evidence="1">
    <name type="scientific">marine metagenome</name>
    <dbReference type="NCBI Taxonomy" id="408172"/>
    <lineage>
        <taxon>unclassified sequences</taxon>
        <taxon>metagenomes</taxon>
        <taxon>ecological metagenomes</taxon>
    </lineage>
</organism>
<feature type="non-terminal residue" evidence="1">
    <location>
        <position position="382"/>
    </location>
</feature>
<dbReference type="EMBL" id="UINC01094220">
    <property type="protein sequence ID" value="SVC49281.1"/>
    <property type="molecule type" value="Genomic_DNA"/>
</dbReference>
<name>A0A382MPM3_9ZZZZ</name>
<sequence length="382" mass="37062">DDACGTCNGDCTESGGGCVNDDSTADNYGDTCSSWYDANGGCGNWDDDDFNAAEQCCACGGGDITSGTISCGDGSCDCDGNVDAGCGCGEAGPSGCDNACGSTLENDACGVCGGDGSDDLGCGCFEAGPSGCDNACGSTAELDECGVCDGGGIAEGACDCDGNVDAGCGCGEAGPSGCDNACGSTAELDDCGVCAGGNAAMDDCGICDGGNASYDCNNDCSGSLSAGTWVNTNPAGQVDPSAPTTVFGSADDGSWNLSPCVWLDSPSTIDNGDGTVTITSVYGSDADHACELSSGVFNGEVTTTNVSTHDVAAGYAIVGDVEFTLSSANSSNFSVTSTGTFDSIGDDYSLNGSLSGGSSGGAVVDMCNTCDDDASNDCVQDC</sequence>
<protein>
    <submittedName>
        <fullName evidence="1">Uncharacterized protein</fullName>
    </submittedName>
</protein>
<evidence type="ECO:0000313" key="1">
    <source>
        <dbReference type="EMBL" id="SVC49281.1"/>
    </source>
</evidence>
<dbReference type="AlphaFoldDB" id="A0A382MPM3"/>
<proteinExistence type="predicted"/>
<accession>A0A382MPM3</accession>
<reference evidence="1" key="1">
    <citation type="submission" date="2018-05" db="EMBL/GenBank/DDBJ databases">
        <authorList>
            <person name="Lanie J.A."/>
            <person name="Ng W.-L."/>
            <person name="Kazmierczak K.M."/>
            <person name="Andrzejewski T.M."/>
            <person name="Davidsen T.M."/>
            <person name="Wayne K.J."/>
            <person name="Tettelin H."/>
            <person name="Glass J.I."/>
            <person name="Rusch D."/>
            <person name="Podicherti R."/>
            <person name="Tsui H.-C.T."/>
            <person name="Winkler M.E."/>
        </authorList>
    </citation>
    <scope>NUCLEOTIDE SEQUENCE</scope>
</reference>